<dbReference type="SUPFAM" id="SSF54427">
    <property type="entry name" value="NTF2-like"/>
    <property type="match status" value="1"/>
</dbReference>
<feature type="domain" description="SnoaL-like" evidence="1">
    <location>
        <begin position="10"/>
        <end position="124"/>
    </location>
</feature>
<proteinExistence type="predicted"/>
<organism evidence="2 3">
    <name type="scientific">Novosphingobium hassiacum</name>
    <dbReference type="NCBI Taxonomy" id="173676"/>
    <lineage>
        <taxon>Bacteria</taxon>
        <taxon>Pseudomonadati</taxon>
        <taxon>Pseudomonadota</taxon>
        <taxon>Alphaproteobacteria</taxon>
        <taxon>Sphingomonadales</taxon>
        <taxon>Sphingomonadaceae</taxon>
        <taxon>Novosphingobium</taxon>
    </lineage>
</organism>
<dbReference type="Proteomes" id="UP000562395">
    <property type="component" value="Unassembled WGS sequence"/>
</dbReference>
<dbReference type="RefSeq" id="WP_183613174.1">
    <property type="nucleotide sequence ID" value="NZ_JACICY010000004.1"/>
</dbReference>
<gene>
    <name evidence="2" type="ORF">GGQ88_002201</name>
</gene>
<dbReference type="CDD" id="cd00531">
    <property type="entry name" value="NTF2_like"/>
    <property type="match status" value="1"/>
</dbReference>
<accession>A0A7W5ZZ36</accession>
<evidence type="ECO:0000259" key="1">
    <source>
        <dbReference type="Pfam" id="PF13577"/>
    </source>
</evidence>
<dbReference type="InterPro" id="IPR032710">
    <property type="entry name" value="NTF2-like_dom_sf"/>
</dbReference>
<dbReference type="Gene3D" id="3.10.450.50">
    <property type="match status" value="1"/>
</dbReference>
<protein>
    <recommendedName>
        <fullName evidence="1">SnoaL-like domain-containing protein</fullName>
    </recommendedName>
</protein>
<name>A0A7W5ZZ36_9SPHN</name>
<comment type="caution">
    <text evidence="2">The sequence shown here is derived from an EMBL/GenBank/DDBJ whole genome shotgun (WGS) entry which is preliminary data.</text>
</comment>
<dbReference type="AlphaFoldDB" id="A0A7W5ZZ36"/>
<dbReference type="EMBL" id="JACICY010000004">
    <property type="protein sequence ID" value="MBB3860932.1"/>
    <property type="molecule type" value="Genomic_DNA"/>
</dbReference>
<dbReference type="InterPro" id="IPR037401">
    <property type="entry name" value="SnoaL-like"/>
</dbReference>
<reference evidence="2 3" key="1">
    <citation type="submission" date="2020-08" db="EMBL/GenBank/DDBJ databases">
        <title>Genomic Encyclopedia of Type Strains, Phase IV (KMG-IV): sequencing the most valuable type-strain genomes for metagenomic binning, comparative biology and taxonomic classification.</title>
        <authorList>
            <person name="Goeker M."/>
        </authorList>
    </citation>
    <scope>NUCLEOTIDE SEQUENCE [LARGE SCALE GENOMIC DNA]</scope>
    <source>
        <strain evidence="2 3">DSM 14552</strain>
    </source>
</reference>
<keyword evidence="3" id="KW-1185">Reference proteome</keyword>
<evidence type="ECO:0000313" key="2">
    <source>
        <dbReference type="EMBL" id="MBB3860932.1"/>
    </source>
</evidence>
<dbReference type="Pfam" id="PF13577">
    <property type="entry name" value="SnoaL_4"/>
    <property type="match status" value="1"/>
</dbReference>
<sequence length="148" mass="16788">MNEHAGANAEREAIRHLMARYTIAGDRGQTEELAAVFTPDGILHFNAETSQGREEIARRLSRSPPHPRLLVTRHHLTTSRIELLGETAKGRTYFQVLTNIGLDHHGVYQDRFVKIGEEWLISHREVRIDWQAEGSLFPPLHVRGIAPA</sequence>
<evidence type="ECO:0000313" key="3">
    <source>
        <dbReference type="Proteomes" id="UP000562395"/>
    </source>
</evidence>